<sequence>MKHLRVVKLFYLTAYMSFLTVRAVSRVSGPTLGEEVNTIPFTAFAASTAVLLLAELCQNALIIASFTHPLPLS</sequence>
<name>A0A6A6XEK0_9PLEO</name>
<dbReference type="AlphaFoldDB" id="A0A6A6XEK0"/>
<dbReference type="Proteomes" id="UP000799757">
    <property type="component" value="Unassembled WGS sequence"/>
</dbReference>
<keyword evidence="2" id="KW-1185">Reference proteome</keyword>
<evidence type="ECO:0000313" key="2">
    <source>
        <dbReference type="Proteomes" id="UP000799757"/>
    </source>
</evidence>
<reference evidence="1" key="1">
    <citation type="journal article" date="2020" name="Stud. Mycol.">
        <title>101 Dothideomycetes genomes: a test case for predicting lifestyles and emergence of pathogens.</title>
        <authorList>
            <person name="Haridas S."/>
            <person name="Albert R."/>
            <person name="Binder M."/>
            <person name="Bloem J."/>
            <person name="Labutti K."/>
            <person name="Salamov A."/>
            <person name="Andreopoulos B."/>
            <person name="Baker S."/>
            <person name="Barry K."/>
            <person name="Bills G."/>
            <person name="Bluhm B."/>
            <person name="Cannon C."/>
            <person name="Castanera R."/>
            <person name="Culley D."/>
            <person name="Daum C."/>
            <person name="Ezra D."/>
            <person name="Gonzalez J."/>
            <person name="Henrissat B."/>
            <person name="Kuo A."/>
            <person name="Liang C."/>
            <person name="Lipzen A."/>
            <person name="Lutzoni F."/>
            <person name="Magnuson J."/>
            <person name="Mondo S."/>
            <person name="Nolan M."/>
            <person name="Ohm R."/>
            <person name="Pangilinan J."/>
            <person name="Park H.-J."/>
            <person name="Ramirez L."/>
            <person name="Alfaro M."/>
            <person name="Sun H."/>
            <person name="Tritt A."/>
            <person name="Yoshinaga Y."/>
            <person name="Zwiers L.-H."/>
            <person name="Turgeon B."/>
            <person name="Goodwin S."/>
            <person name="Spatafora J."/>
            <person name="Crous P."/>
            <person name="Grigoriev I."/>
        </authorList>
    </citation>
    <scope>NUCLEOTIDE SEQUENCE</scope>
    <source>
        <strain evidence="1">CBS 109.77</strain>
    </source>
</reference>
<proteinExistence type="predicted"/>
<evidence type="ECO:0000313" key="1">
    <source>
        <dbReference type="EMBL" id="KAF2794127.1"/>
    </source>
</evidence>
<organism evidence="1 2">
    <name type="scientific">Melanomma pulvis-pyrius CBS 109.77</name>
    <dbReference type="NCBI Taxonomy" id="1314802"/>
    <lineage>
        <taxon>Eukaryota</taxon>
        <taxon>Fungi</taxon>
        <taxon>Dikarya</taxon>
        <taxon>Ascomycota</taxon>
        <taxon>Pezizomycotina</taxon>
        <taxon>Dothideomycetes</taxon>
        <taxon>Pleosporomycetidae</taxon>
        <taxon>Pleosporales</taxon>
        <taxon>Melanommataceae</taxon>
        <taxon>Melanomma</taxon>
    </lineage>
</organism>
<dbReference type="EMBL" id="MU001902">
    <property type="protein sequence ID" value="KAF2794127.1"/>
    <property type="molecule type" value="Genomic_DNA"/>
</dbReference>
<gene>
    <name evidence="1" type="ORF">K505DRAFT_30851</name>
</gene>
<accession>A0A6A6XEK0</accession>
<protein>
    <submittedName>
        <fullName evidence="1">Uncharacterized protein</fullName>
    </submittedName>
</protein>